<dbReference type="EMBL" id="LAZR01006489">
    <property type="protein sequence ID" value="KKM91772.1"/>
    <property type="molecule type" value="Genomic_DNA"/>
</dbReference>
<reference evidence="1" key="1">
    <citation type="journal article" date="2015" name="Nature">
        <title>Complex archaea that bridge the gap between prokaryotes and eukaryotes.</title>
        <authorList>
            <person name="Spang A."/>
            <person name="Saw J.H."/>
            <person name="Jorgensen S.L."/>
            <person name="Zaremba-Niedzwiedzka K."/>
            <person name="Martijn J."/>
            <person name="Lind A.E."/>
            <person name="van Eijk R."/>
            <person name="Schleper C."/>
            <person name="Guy L."/>
            <person name="Ettema T.J."/>
        </authorList>
    </citation>
    <scope>NUCLEOTIDE SEQUENCE</scope>
</reference>
<protein>
    <submittedName>
        <fullName evidence="1">Uncharacterized protein</fullName>
    </submittedName>
</protein>
<name>A0A0F9PEL8_9ZZZZ</name>
<proteinExistence type="predicted"/>
<comment type="caution">
    <text evidence="1">The sequence shown here is derived from an EMBL/GenBank/DDBJ whole genome shotgun (WGS) entry which is preliminary data.</text>
</comment>
<gene>
    <name evidence="1" type="ORF">LCGC14_1225160</name>
</gene>
<evidence type="ECO:0000313" key="1">
    <source>
        <dbReference type="EMBL" id="KKM91772.1"/>
    </source>
</evidence>
<organism evidence="1">
    <name type="scientific">marine sediment metagenome</name>
    <dbReference type="NCBI Taxonomy" id="412755"/>
    <lineage>
        <taxon>unclassified sequences</taxon>
        <taxon>metagenomes</taxon>
        <taxon>ecological metagenomes</taxon>
    </lineage>
</organism>
<dbReference type="AlphaFoldDB" id="A0A0F9PEL8"/>
<sequence length="66" mass="7107">MPNSDSAPAPLAGFKVTVSLCANTGPPERVDATFDVKAPTIVMAYSIIRELLIRMSEFPRDPDAKS</sequence>
<accession>A0A0F9PEL8</accession>